<dbReference type="GO" id="GO:0005615">
    <property type="term" value="C:extracellular space"/>
    <property type="evidence" value="ECO:0007669"/>
    <property type="project" value="UniProtKB-KW"/>
</dbReference>
<proteinExistence type="inferred from homology"/>
<dbReference type="Gene3D" id="2.60.120.40">
    <property type="match status" value="1"/>
</dbReference>
<comment type="subcellular location">
    <subcellularLocation>
        <location evidence="1">Cell membrane</location>
        <topology evidence="1">Single-pass type II membrane protein</topology>
    </subcellularLocation>
    <subcellularLocation>
        <location evidence="2">Secreted</location>
    </subcellularLocation>
</comment>
<dbReference type="PRINTS" id="PR01234">
    <property type="entry name" value="TNECROSISFCT"/>
</dbReference>
<evidence type="ECO:0000313" key="24">
    <source>
        <dbReference type="Proteomes" id="UP000838412"/>
    </source>
</evidence>
<evidence type="ECO:0000256" key="1">
    <source>
        <dbReference type="ARBA" id="ARBA00004401"/>
    </source>
</evidence>
<dbReference type="GO" id="GO:0005125">
    <property type="term" value="F:cytokine activity"/>
    <property type="evidence" value="ECO:0007669"/>
    <property type="project" value="UniProtKB-KW"/>
</dbReference>
<feature type="transmembrane region" description="Helical" evidence="21">
    <location>
        <begin position="34"/>
        <end position="59"/>
    </location>
</feature>
<dbReference type="SUPFAM" id="SSF49842">
    <property type="entry name" value="TNF-like"/>
    <property type="match status" value="1"/>
</dbReference>
<dbReference type="GO" id="GO:0005164">
    <property type="term" value="F:tumor necrosis factor receptor binding"/>
    <property type="evidence" value="ECO:0007669"/>
    <property type="project" value="InterPro"/>
</dbReference>
<organism evidence="23 24">
    <name type="scientific">Branchiostoma lanceolatum</name>
    <name type="common">Common lancelet</name>
    <name type="synonym">Amphioxus lanceolatum</name>
    <dbReference type="NCBI Taxonomy" id="7740"/>
    <lineage>
        <taxon>Eukaryota</taxon>
        <taxon>Metazoa</taxon>
        <taxon>Chordata</taxon>
        <taxon>Cephalochordata</taxon>
        <taxon>Leptocardii</taxon>
        <taxon>Amphioxiformes</taxon>
        <taxon>Branchiostomatidae</taxon>
        <taxon>Branchiostoma</taxon>
    </lineage>
</organism>
<evidence type="ECO:0000256" key="7">
    <source>
        <dbReference type="ARBA" id="ARBA00022553"/>
    </source>
</evidence>
<dbReference type="InterPro" id="IPR008983">
    <property type="entry name" value="Tumour_necrosis_fac-like_dom"/>
</dbReference>
<evidence type="ECO:0000313" key="23">
    <source>
        <dbReference type="EMBL" id="CAH1273926.1"/>
    </source>
</evidence>
<dbReference type="OrthoDB" id="9446605at2759"/>
<dbReference type="EMBL" id="OV696694">
    <property type="protein sequence ID" value="CAH1273926.1"/>
    <property type="molecule type" value="Genomic_DNA"/>
</dbReference>
<evidence type="ECO:0000256" key="18">
    <source>
        <dbReference type="ARBA" id="ARBA00083215"/>
    </source>
</evidence>
<comment type="similarity">
    <text evidence="3">Belongs to the tumor necrosis factor family.</text>
</comment>
<keyword evidence="13 21" id="KW-1133">Transmembrane helix</keyword>
<protein>
    <recommendedName>
        <fullName evidence="17">Tumor necrosis factor ligand superfamily member 10</fullName>
    </recommendedName>
    <alternativeName>
        <fullName evidence="18">TNF-related apoptosis-inducing ligand</fullName>
    </alternativeName>
</protein>
<dbReference type="CDD" id="cd00184">
    <property type="entry name" value="TNF"/>
    <property type="match status" value="1"/>
</dbReference>
<keyword evidence="7" id="KW-0597">Phosphoprotein</keyword>
<dbReference type="InterPro" id="IPR021184">
    <property type="entry name" value="TNF_CS"/>
</dbReference>
<dbReference type="GO" id="GO:0046872">
    <property type="term" value="F:metal ion binding"/>
    <property type="evidence" value="ECO:0007669"/>
    <property type="project" value="UniProtKB-KW"/>
</dbReference>
<keyword evidence="6" id="KW-0964">Secreted</keyword>
<evidence type="ECO:0000256" key="4">
    <source>
        <dbReference type="ARBA" id="ARBA00022475"/>
    </source>
</evidence>
<feature type="binding site" evidence="19">
    <location>
        <position position="230"/>
    </location>
    <ligand>
        <name>Zn(2+)</name>
        <dbReference type="ChEBI" id="CHEBI:29105"/>
        <note>ligand shared between all trimeric partners</note>
    </ligand>
</feature>
<dbReference type="GO" id="GO:2001238">
    <property type="term" value="P:positive regulation of extrinsic apoptotic signaling pathway"/>
    <property type="evidence" value="ECO:0007669"/>
    <property type="project" value="UniProtKB-ARBA"/>
</dbReference>
<gene>
    <name evidence="23" type="primary">TNFSF10</name>
    <name evidence="23" type="ORF">BLAG_LOCUS25112</name>
</gene>
<dbReference type="GO" id="GO:0006955">
    <property type="term" value="P:immune response"/>
    <property type="evidence" value="ECO:0007669"/>
    <property type="project" value="InterPro"/>
</dbReference>
<dbReference type="AlphaFoldDB" id="A0A8K0F3D5"/>
<evidence type="ECO:0000256" key="14">
    <source>
        <dbReference type="ARBA" id="ARBA00023136"/>
    </source>
</evidence>
<evidence type="ECO:0000256" key="11">
    <source>
        <dbReference type="ARBA" id="ARBA00022833"/>
    </source>
</evidence>
<feature type="domain" description="THD" evidence="22">
    <location>
        <begin position="126"/>
        <end position="280"/>
    </location>
</feature>
<accession>A0A8K0F3D5</accession>
<dbReference type="GO" id="GO:0006915">
    <property type="term" value="P:apoptotic process"/>
    <property type="evidence" value="ECO:0007669"/>
    <property type="project" value="UniProtKB-KW"/>
</dbReference>
<keyword evidence="8 21" id="KW-0812">Transmembrane</keyword>
<name>A0A8K0F3D5_BRALA</name>
<keyword evidence="10 19" id="KW-0479">Metal-binding</keyword>
<dbReference type="PROSITE" id="PS00251">
    <property type="entry name" value="THD_1"/>
    <property type="match status" value="1"/>
</dbReference>
<keyword evidence="5" id="KW-0202">Cytokine</keyword>
<evidence type="ECO:0000256" key="8">
    <source>
        <dbReference type="ARBA" id="ARBA00022692"/>
    </source>
</evidence>
<evidence type="ECO:0000256" key="15">
    <source>
        <dbReference type="ARBA" id="ARBA00055277"/>
    </source>
</evidence>
<dbReference type="FunFam" id="2.60.120.40:FF:000014">
    <property type="entry name" value="Tumor necrosis factor ligand superfamily member"/>
    <property type="match status" value="1"/>
</dbReference>
<keyword evidence="12" id="KW-0735">Signal-anchor</keyword>
<evidence type="ECO:0000256" key="6">
    <source>
        <dbReference type="ARBA" id="ARBA00022525"/>
    </source>
</evidence>
<dbReference type="GO" id="GO:0005886">
    <property type="term" value="C:plasma membrane"/>
    <property type="evidence" value="ECO:0007669"/>
    <property type="project" value="UniProtKB-SubCell"/>
</dbReference>
<evidence type="ECO:0000256" key="3">
    <source>
        <dbReference type="ARBA" id="ARBA00008670"/>
    </source>
</evidence>
<evidence type="ECO:0000256" key="2">
    <source>
        <dbReference type="ARBA" id="ARBA00004613"/>
    </source>
</evidence>
<evidence type="ECO:0000256" key="21">
    <source>
        <dbReference type="SAM" id="Phobius"/>
    </source>
</evidence>
<dbReference type="InterPro" id="IPR006053">
    <property type="entry name" value="TNF"/>
</dbReference>
<evidence type="ECO:0000256" key="5">
    <source>
        <dbReference type="ARBA" id="ARBA00022514"/>
    </source>
</evidence>
<keyword evidence="24" id="KW-1185">Reference proteome</keyword>
<dbReference type="PANTHER" id="PTHR11471">
    <property type="entry name" value="TUMOR NECROSIS FACTOR FAMILY MEMBER"/>
    <property type="match status" value="1"/>
</dbReference>
<keyword evidence="14 21" id="KW-0472">Membrane</keyword>
<dbReference type="SMART" id="SM00207">
    <property type="entry name" value="TNF"/>
    <property type="match status" value="1"/>
</dbReference>
<evidence type="ECO:0000256" key="13">
    <source>
        <dbReference type="ARBA" id="ARBA00022989"/>
    </source>
</evidence>
<dbReference type="PROSITE" id="PS50049">
    <property type="entry name" value="THD_2"/>
    <property type="match status" value="1"/>
</dbReference>
<dbReference type="Pfam" id="PF00229">
    <property type="entry name" value="TNF"/>
    <property type="match status" value="1"/>
</dbReference>
<comment type="subunit">
    <text evidence="16">Homotrimer. One TNFSF10 homotrimer interacts with three TNFSF10A mononers. One TNFSF10 homotrimer interacts with three TNFSF10B mononers.</text>
</comment>
<dbReference type="Proteomes" id="UP000838412">
    <property type="component" value="Chromosome 9"/>
</dbReference>
<keyword evidence="4" id="KW-1003">Cell membrane</keyword>
<evidence type="ECO:0000256" key="19">
    <source>
        <dbReference type="PIRSR" id="PIRSR038013-50"/>
    </source>
</evidence>
<evidence type="ECO:0000256" key="20">
    <source>
        <dbReference type="SAM" id="MobiDB-lite"/>
    </source>
</evidence>
<dbReference type="InterPro" id="IPR017355">
    <property type="entry name" value="TNF_ligand_10/11"/>
</dbReference>
<dbReference type="PIRSF" id="PIRSF038013">
    <property type="entry name" value="TNF10_TNF11"/>
    <property type="match status" value="1"/>
</dbReference>
<feature type="region of interest" description="Disordered" evidence="20">
    <location>
        <begin position="105"/>
        <end position="124"/>
    </location>
</feature>
<evidence type="ECO:0000256" key="10">
    <source>
        <dbReference type="ARBA" id="ARBA00022723"/>
    </source>
</evidence>
<evidence type="ECO:0000259" key="22">
    <source>
        <dbReference type="PROSITE" id="PS50049"/>
    </source>
</evidence>
<evidence type="ECO:0000256" key="9">
    <source>
        <dbReference type="ARBA" id="ARBA00022703"/>
    </source>
</evidence>
<comment type="function">
    <text evidence="15">Cytokine that binds to TNFRSF10A/TRAILR1, TNFRSF10B/TRAILR2, TNFRSF10C/TRAILR3, TNFRSF10D/TRAILR4 and possibly also to TNFRSF11B/OPG. Induces apoptosis. Its activity may be modulated by binding to the decoy receptors TNFRSF10C/TRAILR3, TNFRSF10D/TRAILR4 and TNFRSF11B/OPG that cannot induce apoptosis.</text>
</comment>
<reference evidence="23" key="1">
    <citation type="submission" date="2022-01" db="EMBL/GenBank/DDBJ databases">
        <authorList>
            <person name="Braso-Vives M."/>
        </authorList>
    </citation>
    <scope>NUCLEOTIDE SEQUENCE</scope>
</reference>
<dbReference type="InterPro" id="IPR006052">
    <property type="entry name" value="TNF_dom"/>
</dbReference>
<evidence type="ECO:0000256" key="17">
    <source>
        <dbReference type="ARBA" id="ARBA00074586"/>
    </source>
</evidence>
<keyword evidence="11 19" id="KW-0862">Zinc</keyword>
<evidence type="ECO:0000256" key="16">
    <source>
        <dbReference type="ARBA" id="ARBA00063957"/>
    </source>
</evidence>
<dbReference type="PANTHER" id="PTHR11471:SF13">
    <property type="entry name" value="TNF FAMILY PROFILE DOMAIN-CONTAINING PROTEIN"/>
    <property type="match status" value="1"/>
</dbReference>
<evidence type="ECO:0000256" key="12">
    <source>
        <dbReference type="ARBA" id="ARBA00022968"/>
    </source>
</evidence>
<keyword evidence="9" id="KW-0053">Apoptosis</keyword>
<sequence>MAARSSKRQDSECSTAPLAEEFLEPKACNGHCTLVVLCSVLTVLCAGLFAGLAVMWVYFGQQLDQLRSAYEKLDLPGHGGDRWNITATVDEAVRLLLEEDDEKASPARAQVGPPIPAGWSPGSRKPMAHLTGNPRHDLRKHHGEVKLRSWESEQGLATLANGMKYRGGNLVIPADGLYYIYSQLSYRFLNENPEEDTDKEANIFQLIHYTYKQSSYPEPQLIMKSSRSTCWSKRTEFGLYTSFQGGVFRLEKGDKVSVSVSNAQMISFDESSTFFGAFMI</sequence>